<sequence>MNRRRYQERYERRSVQRPLLLRHLLYSSAACPPPPPP</sequence>
<protein>
    <submittedName>
        <fullName evidence="1">Uncharacterized protein</fullName>
    </submittedName>
</protein>
<reference evidence="1" key="1">
    <citation type="submission" date="2023-07" db="EMBL/GenBank/DDBJ databases">
        <title>draft genome sequence of fig (Ficus carica).</title>
        <authorList>
            <person name="Takahashi T."/>
            <person name="Nishimura K."/>
        </authorList>
    </citation>
    <scope>NUCLEOTIDE SEQUENCE</scope>
</reference>
<dbReference type="EMBL" id="BTGU01000033">
    <property type="protein sequence ID" value="GMN50321.1"/>
    <property type="molecule type" value="Genomic_DNA"/>
</dbReference>
<gene>
    <name evidence="1" type="ORF">TIFTF001_019478</name>
</gene>
<accession>A0AA88DBT6</accession>
<comment type="caution">
    <text evidence="1">The sequence shown here is derived from an EMBL/GenBank/DDBJ whole genome shotgun (WGS) entry which is preliminary data.</text>
</comment>
<keyword evidence="2" id="KW-1185">Reference proteome</keyword>
<evidence type="ECO:0000313" key="1">
    <source>
        <dbReference type="EMBL" id="GMN50321.1"/>
    </source>
</evidence>
<proteinExistence type="predicted"/>
<name>A0AA88DBT6_FICCA</name>
<evidence type="ECO:0000313" key="2">
    <source>
        <dbReference type="Proteomes" id="UP001187192"/>
    </source>
</evidence>
<organism evidence="1 2">
    <name type="scientific">Ficus carica</name>
    <name type="common">Common fig</name>
    <dbReference type="NCBI Taxonomy" id="3494"/>
    <lineage>
        <taxon>Eukaryota</taxon>
        <taxon>Viridiplantae</taxon>
        <taxon>Streptophyta</taxon>
        <taxon>Embryophyta</taxon>
        <taxon>Tracheophyta</taxon>
        <taxon>Spermatophyta</taxon>
        <taxon>Magnoliopsida</taxon>
        <taxon>eudicotyledons</taxon>
        <taxon>Gunneridae</taxon>
        <taxon>Pentapetalae</taxon>
        <taxon>rosids</taxon>
        <taxon>fabids</taxon>
        <taxon>Rosales</taxon>
        <taxon>Moraceae</taxon>
        <taxon>Ficeae</taxon>
        <taxon>Ficus</taxon>
    </lineage>
</organism>
<dbReference type="AlphaFoldDB" id="A0AA88DBT6"/>
<dbReference type="Proteomes" id="UP001187192">
    <property type="component" value="Unassembled WGS sequence"/>
</dbReference>